<comment type="caution">
    <text evidence="2">The sequence shown here is derived from an EMBL/GenBank/DDBJ whole genome shotgun (WGS) entry which is preliminary data.</text>
</comment>
<accession>A0A2N3YLV3</accession>
<dbReference type="GO" id="GO:0046872">
    <property type="term" value="F:metal ion binding"/>
    <property type="evidence" value="ECO:0007669"/>
    <property type="project" value="InterPro"/>
</dbReference>
<dbReference type="InterPro" id="IPR017520">
    <property type="entry name" value="CHP03086"/>
</dbReference>
<dbReference type="SUPFAM" id="SSF109854">
    <property type="entry name" value="DinB/YfiT-like putative metalloenzymes"/>
    <property type="match status" value="1"/>
</dbReference>
<sequence>MNGRPAGLRPRVDVELLERAVGWTRGALAGVADDEAGRPTPCAGWVLTDLLVHMVDTLEVVTELSLGRMARVGPSPASTRPSVLADHLSVLGCALLEGWLRGPPPGPLAVGEGRIEPEVAVEVSALEIAVHGWDVARARGLATPLPPLLAAALLPVAVRRVPRVGRGGRFAPPVTPSATDPASLLLAHLGRA</sequence>
<dbReference type="AlphaFoldDB" id="A0A2N3YLV3"/>
<feature type="domain" description="Mycothiol-dependent maleylpyruvate isomerase metal-binding" evidence="1">
    <location>
        <begin position="24"/>
        <end position="136"/>
    </location>
</feature>
<dbReference type="Proteomes" id="UP000233781">
    <property type="component" value="Unassembled WGS sequence"/>
</dbReference>
<dbReference type="EMBL" id="PJNE01000001">
    <property type="protein sequence ID" value="PKW27824.1"/>
    <property type="molecule type" value="Genomic_DNA"/>
</dbReference>
<keyword evidence="3" id="KW-1185">Reference proteome</keyword>
<evidence type="ECO:0000259" key="1">
    <source>
        <dbReference type="Pfam" id="PF11716"/>
    </source>
</evidence>
<gene>
    <name evidence="2" type="ORF">ATL31_2675</name>
</gene>
<evidence type="ECO:0000313" key="3">
    <source>
        <dbReference type="Proteomes" id="UP000233781"/>
    </source>
</evidence>
<dbReference type="InterPro" id="IPR017517">
    <property type="entry name" value="Maleyloyr_isom"/>
</dbReference>
<dbReference type="OrthoDB" id="5185819at2"/>
<dbReference type="Pfam" id="PF11716">
    <property type="entry name" value="MDMPI_N"/>
    <property type="match status" value="1"/>
</dbReference>
<reference evidence="2 3" key="1">
    <citation type="submission" date="2017-12" db="EMBL/GenBank/DDBJ databases">
        <title>Sequencing the genomes of 1000 Actinobacteria strains.</title>
        <authorList>
            <person name="Klenk H.-P."/>
        </authorList>
    </citation>
    <scope>NUCLEOTIDE SEQUENCE [LARGE SCALE GENOMIC DNA]</scope>
    <source>
        <strain evidence="2 3">DSM 12806</strain>
    </source>
</reference>
<dbReference type="NCBIfam" id="TIGR03086">
    <property type="entry name" value="TIGR03086 family metal-binding protein"/>
    <property type="match status" value="1"/>
</dbReference>
<name>A0A2N3YLV3_9MICO</name>
<proteinExistence type="predicted"/>
<protein>
    <submittedName>
        <fullName evidence="2">Uncharacterized protein (TIGR03086 family)</fullName>
    </submittedName>
</protein>
<evidence type="ECO:0000313" key="2">
    <source>
        <dbReference type="EMBL" id="PKW27824.1"/>
    </source>
</evidence>
<dbReference type="InterPro" id="IPR034660">
    <property type="entry name" value="DinB/YfiT-like"/>
</dbReference>
<dbReference type="InterPro" id="IPR024344">
    <property type="entry name" value="MDMPI_metal-binding"/>
</dbReference>
<dbReference type="NCBIfam" id="TIGR03083">
    <property type="entry name" value="maleylpyruvate isomerase family mycothiol-dependent enzyme"/>
    <property type="match status" value="1"/>
</dbReference>
<dbReference type="RefSeq" id="WP_101396191.1">
    <property type="nucleotide sequence ID" value="NZ_PJNE01000001.1"/>
</dbReference>
<organism evidence="2 3">
    <name type="scientific">Phycicoccus duodecadis</name>
    <dbReference type="NCBI Taxonomy" id="173053"/>
    <lineage>
        <taxon>Bacteria</taxon>
        <taxon>Bacillati</taxon>
        <taxon>Actinomycetota</taxon>
        <taxon>Actinomycetes</taxon>
        <taxon>Micrococcales</taxon>
        <taxon>Intrasporangiaceae</taxon>
        <taxon>Phycicoccus</taxon>
    </lineage>
</organism>